<organism evidence="1 2">
    <name type="scientific">Paraliobacillus ryukyuensis</name>
    <dbReference type="NCBI Taxonomy" id="200904"/>
    <lineage>
        <taxon>Bacteria</taxon>
        <taxon>Bacillati</taxon>
        <taxon>Bacillota</taxon>
        <taxon>Bacilli</taxon>
        <taxon>Bacillales</taxon>
        <taxon>Bacillaceae</taxon>
        <taxon>Paraliobacillus</taxon>
    </lineage>
</organism>
<sequence length="212" mass="24923">MRLTDYFEDTIEINGITYNLDFTFDNILRVYELQADQTVSNANKINLMFDNLVIDCDQELDFNVKAQAIEKILTELIAKDNMKEQHEQYPDQEAQQTTEKTHDFIQDAELIYASFLYDYNIDLFEQQGLMHWNKFIALFNNLSQKTVFKQVVKIRTDPLPKPNKHNMKERSNLIKAKQFYSLDKSNEAIENQINSTFDNVARIFKASAEKGR</sequence>
<dbReference type="STRING" id="200904.GCA_900168775_03124"/>
<protein>
    <submittedName>
        <fullName evidence="1">Bacteriophage Gp15 protein</fullName>
    </submittedName>
</protein>
<dbReference type="Proteomes" id="UP000252254">
    <property type="component" value="Unassembled WGS sequence"/>
</dbReference>
<dbReference type="AlphaFoldDB" id="A0A366DPS5"/>
<keyword evidence="2" id="KW-1185">Reference proteome</keyword>
<gene>
    <name evidence="1" type="ORF">DES48_11736</name>
</gene>
<accession>A0A366DPS5</accession>
<proteinExistence type="predicted"/>
<name>A0A366DPS5_9BACI</name>
<evidence type="ECO:0000313" key="1">
    <source>
        <dbReference type="EMBL" id="RBO92072.1"/>
    </source>
</evidence>
<reference evidence="1 2" key="1">
    <citation type="submission" date="2018-06" db="EMBL/GenBank/DDBJ databases">
        <title>Genomic Encyclopedia of Type Strains, Phase IV (KMG-IV): sequencing the most valuable type-strain genomes for metagenomic binning, comparative biology and taxonomic classification.</title>
        <authorList>
            <person name="Goeker M."/>
        </authorList>
    </citation>
    <scope>NUCLEOTIDE SEQUENCE [LARGE SCALE GENOMIC DNA]</scope>
    <source>
        <strain evidence="1 2">DSM 15140</strain>
    </source>
</reference>
<dbReference type="Pfam" id="PF06854">
    <property type="entry name" value="Phage_Gp15"/>
    <property type="match status" value="1"/>
</dbReference>
<dbReference type="OrthoDB" id="1758052at2"/>
<dbReference type="RefSeq" id="WP_113870163.1">
    <property type="nucleotide sequence ID" value="NZ_BAABQN010000017.1"/>
</dbReference>
<dbReference type="EMBL" id="QNRI01000017">
    <property type="protein sequence ID" value="RBO92072.1"/>
    <property type="molecule type" value="Genomic_DNA"/>
</dbReference>
<evidence type="ECO:0000313" key="2">
    <source>
        <dbReference type="Proteomes" id="UP000252254"/>
    </source>
</evidence>
<dbReference type="InterPro" id="IPR009660">
    <property type="entry name" value="Phage_A500_Gp15"/>
</dbReference>
<comment type="caution">
    <text evidence="1">The sequence shown here is derived from an EMBL/GenBank/DDBJ whole genome shotgun (WGS) entry which is preliminary data.</text>
</comment>